<dbReference type="AlphaFoldDB" id="X1AMG2"/>
<protein>
    <submittedName>
        <fullName evidence="1">Uncharacterized protein</fullName>
    </submittedName>
</protein>
<dbReference type="SUPFAM" id="SSF56300">
    <property type="entry name" value="Metallo-dependent phosphatases"/>
    <property type="match status" value="1"/>
</dbReference>
<name>X1AMG2_9ZZZZ</name>
<dbReference type="InterPro" id="IPR029052">
    <property type="entry name" value="Metallo-depent_PP-like"/>
</dbReference>
<reference evidence="1" key="1">
    <citation type="journal article" date="2014" name="Front. Microbiol.">
        <title>High frequency of phylogenetically diverse reductive dehalogenase-homologous genes in deep subseafloor sedimentary metagenomes.</title>
        <authorList>
            <person name="Kawai M."/>
            <person name="Futagami T."/>
            <person name="Toyoda A."/>
            <person name="Takaki Y."/>
            <person name="Nishi S."/>
            <person name="Hori S."/>
            <person name="Arai W."/>
            <person name="Tsubouchi T."/>
            <person name="Morono Y."/>
            <person name="Uchiyama I."/>
            <person name="Ito T."/>
            <person name="Fujiyama A."/>
            <person name="Inagaki F."/>
            <person name="Takami H."/>
        </authorList>
    </citation>
    <scope>NUCLEOTIDE SEQUENCE</scope>
    <source>
        <strain evidence="1">Expedition CK06-06</strain>
    </source>
</reference>
<evidence type="ECO:0000313" key="1">
    <source>
        <dbReference type="EMBL" id="GAG70652.1"/>
    </source>
</evidence>
<accession>X1AMG2</accession>
<comment type="caution">
    <text evidence="1">The sequence shown here is derived from an EMBL/GenBank/DDBJ whole genome shotgun (WGS) entry which is preliminary data.</text>
</comment>
<organism evidence="1">
    <name type="scientific">marine sediment metagenome</name>
    <dbReference type="NCBI Taxonomy" id="412755"/>
    <lineage>
        <taxon>unclassified sequences</taxon>
        <taxon>metagenomes</taxon>
        <taxon>ecological metagenomes</taxon>
    </lineage>
</organism>
<feature type="non-terminal residue" evidence="1">
    <location>
        <position position="1"/>
    </location>
</feature>
<dbReference type="EMBL" id="BART01008231">
    <property type="protein sequence ID" value="GAG70652.1"/>
    <property type="molecule type" value="Genomic_DNA"/>
</dbReference>
<gene>
    <name evidence="1" type="ORF">S01H4_18550</name>
</gene>
<sequence length="173" mass="19497">GKTGISYFNINARQAVLWTGKNLTQANKDYLASLELVRQRDDFMLVHGSLDNPGEFKYILDMYSAEPSFRLLEESEKSILFVAHSHIPFVLTGKGRYLPSAFLKLSRGLKYIVNVGSVGQPRDGDCRACYVIYDTEKNTIEFKRIDYDIETAGKKIIKAGLPGILAERLMVGR</sequence>
<dbReference type="Gene3D" id="3.60.21.10">
    <property type="match status" value="1"/>
</dbReference>
<proteinExistence type="predicted"/>